<evidence type="ECO:0000313" key="4">
    <source>
        <dbReference type="EMBL" id="EDS36395.1"/>
    </source>
</evidence>
<organism>
    <name type="scientific">Culex quinquefasciatus</name>
    <name type="common">Southern house mosquito</name>
    <name type="synonym">Culex pungens</name>
    <dbReference type="NCBI Taxonomy" id="7176"/>
    <lineage>
        <taxon>Eukaryota</taxon>
        <taxon>Metazoa</taxon>
        <taxon>Ecdysozoa</taxon>
        <taxon>Arthropoda</taxon>
        <taxon>Hexapoda</taxon>
        <taxon>Insecta</taxon>
        <taxon>Pterygota</taxon>
        <taxon>Neoptera</taxon>
        <taxon>Endopterygota</taxon>
        <taxon>Diptera</taxon>
        <taxon>Nematocera</taxon>
        <taxon>Culicoidea</taxon>
        <taxon>Culicidae</taxon>
        <taxon>Culicinae</taxon>
        <taxon>Culicini</taxon>
        <taxon>Culex</taxon>
        <taxon>Culex</taxon>
    </lineage>
</organism>
<dbReference type="OMA" id="HSAWAND"/>
<evidence type="ECO:0000256" key="1">
    <source>
        <dbReference type="PROSITE-ProRule" id="PRU00047"/>
    </source>
</evidence>
<dbReference type="InterPro" id="IPR036875">
    <property type="entry name" value="Znf_CCHC_sf"/>
</dbReference>
<dbReference type="VEuPathDB" id="VectorBase:CPIJ002513"/>
<feature type="compositionally biased region" description="Polar residues" evidence="2">
    <location>
        <begin position="260"/>
        <end position="271"/>
    </location>
</feature>
<evidence type="ECO:0000313" key="6">
    <source>
        <dbReference type="Proteomes" id="UP000002320"/>
    </source>
</evidence>
<dbReference type="eggNOG" id="ENOG502T80S">
    <property type="taxonomic scope" value="Eukaryota"/>
</dbReference>
<dbReference type="EMBL" id="DS231847">
    <property type="protein sequence ID" value="EDS36395.1"/>
    <property type="molecule type" value="Genomic_DNA"/>
</dbReference>
<dbReference type="PROSITE" id="PS50158">
    <property type="entry name" value="ZF_CCHC"/>
    <property type="match status" value="1"/>
</dbReference>
<gene>
    <name evidence="5" type="primary">6033776</name>
    <name evidence="4" type="ORF">CpipJ_CPIJ002513</name>
</gene>
<dbReference type="InParanoid" id="B0W648"/>
<evidence type="ECO:0000259" key="3">
    <source>
        <dbReference type="PROSITE" id="PS50158"/>
    </source>
</evidence>
<dbReference type="KEGG" id="cqu:CpipJ_CPIJ002513"/>
<dbReference type="OrthoDB" id="7764433at2759"/>
<feature type="compositionally biased region" description="Basic and acidic residues" evidence="2">
    <location>
        <begin position="423"/>
        <end position="435"/>
    </location>
</feature>
<evidence type="ECO:0000313" key="5">
    <source>
        <dbReference type="EnsemblMetazoa" id="CPIJ002513-PA"/>
    </source>
</evidence>
<feature type="region of interest" description="Disordered" evidence="2">
    <location>
        <begin position="202"/>
        <end position="226"/>
    </location>
</feature>
<feature type="region of interest" description="Disordered" evidence="2">
    <location>
        <begin position="492"/>
        <end position="527"/>
    </location>
</feature>
<keyword evidence="1" id="KW-0863">Zinc-finger</keyword>
<feature type="domain" description="CCHC-type" evidence="3">
    <location>
        <begin position="756"/>
        <end position="771"/>
    </location>
</feature>
<keyword evidence="1" id="KW-0479">Metal-binding</keyword>
<dbReference type="Proteomes" id="UP000002320">
    <property type="component" value="Unassembled WGS sequence"/>
</dbReference>
<accession>B0W648</accession>
<dbReference type="HOGENOM" id="CLU_348928_0_0_1"/>
<dbReference type="AlphaFoldDB" id="B0W648"/>
<feature type="compositionally biased region" description="Basic and acidic residues" evidence="2">
    <location>
        <begin position="447"/>
        <end position="468"/>
    </location>
</feature>
<protein>
    <recommendedName>
        <fullName evidence="3">CCHC-type domain-containing protein</fullName>
    </recommendedName>
</protein>
<dbReference type="Gene3D" id="4.10.60.10">
    <property type="entry name" value="Zinc finger, CCHC-type"/>
    <property type="match status" value="1"/>
</dbReference>
<feature type="region of interest" description="Disordered" evidence="2">
    <location>
        <begin position="410"/>
        <end position="471"/>
    </location>
</feature>
<keyword evidence="1" id="KW-0862">Zinc</keyword>
<reference evidence="5" key="2">
    <citation type="submission" date="2021-02" db="UniProtKB">
        <authorList>
            <consortium name="EnsemblMetazoa"/>
        </authorList>
    </citation>
    <scope>IDENTIFICATION</scope>
    <source>
        <strain evidence="5">JHB</strain>
    </source>
</reference>
<feature type="compositionally biased region" description="Polar residues" evidence="2">
    <location>
        <begin position="304"/>
        <end position="324"/>
    </location>
</feature>
<name>B0W648_CULQU</name>
<dbReference type="InterPro" id="IPR001878">
    <property type="entry name" value="Znf_CCHC"/>
</dbReference>
<dbReference type="VEuPathDB" id="VectorBase:CQUJHB015332"/>
<dbReference type="SUPFAM" id="SSF57756">
    <property type="entry name" value="Retrovirus zinc finger-like domains"/>
    <property type="match status" value="1"/>
</dbReference>
<dbReference type="EnsemblMetazoa" id="CPIJ002513-RA">
    <property type="protein sequence ID" value="CPIJ002513-PA"/>
    <property type="gene ID" value="CPIJ002513"/>
</dbReference>
<sequence>MDTVYISDPSGLKDEEMEYEFCLRATPVRGGVQERQRSLGVLLRQPEDPDRVQFSAYSLAEDLINIPRQLKEIERSLEAGLGDDGYSRLVHYHKRLRRYVPETDELFQQRKILLDGIERLSRKYYQIDLAHVGRQVPLSRVNTLQSNWAPVNPVQSGQDLVDMTVDSGEGAVGGILEDRPARAANAPPVNTAMVQETLQPRYTGTKPKASRDLLATPVPAPRQGGQSSYNQWLYGFSPADAGPNESIRPLGSNAPGWRQPATTDRNNSTLTLPEDQPRRTQPQSNYVRGLFGHTSGSVPPPTHQPQSQVNMGRSAATSSPTPTLRNEPIEETDLNEYIHVSDVKDYLRACLEQLMKQELNGEPVPTEAVDNIAEQVANVNLRNDSEMLQISQGLGRGPANHVPDSFRRTFPKQPGPQVLGAEKGWEDQSEFRPEPLNRGQDFQFRAARADTRPPEVDHSHNHQEERRVGWTPFGTGQSIWNRYEPRSAASLPIRARDNSRSAPRPSANDQVHSRRNHHSAWANDQPEYPRCLPHQQCNIIEKWPKFSGDSNPIPVSDYLRQIYMLSESYAISKQDLRMHAHILFKDSAYTWYTTYHDRFDCWNTLEHYLRLRYDNPNQDSIIKFELHNRKQRPNEKFSAFLTDLEFLAQRLTYRVPEEEIFELAKANMKLSYQRRLVLVTIESLDHLSNLCSRMDALEASLNKSTVHQIDLEEGCLEDEHDPELVYALQGRQGKFVRSKKENQPGSAEQRMESVMCWNCRGTGHMWRECDKRKAVFCHICGYDGTTAARCPSRHQLRAAEEDEDQKNE</sequence>
<dbReference type="GO" id="GO:0008270">
    <property type="term" value="F:zinc ion binding"/>
    <property type="evidence" value="ECO:0007669"/>
    <property type="project" value="UniProtKB-KW"/>
</dbReference>
<dbReference type="GO" id="GO:0003676">
    <property type="term" value="F:nucleic acid binding"/>
    <property type="evidence" value="ECO:0007669"/>
    <property type="project" value="InterPro"/>
</dbReference>
<reference evidence="4" key="1">
    <citation type="submission" date="2007-03" db="EMBL/GenBank/DDBJ databases">
        <title>Annotation of Culex pipiens quinquefasciatus.</title>
        <authorList>
            <consortium name="The Broad Institute Genome Sequencing Platform"/>
            <person name="Atkinson P.W."/>
            <person name="Hemingway J."/>
            <person name="Christensen B.M."/>
            <person name="Higgs S."/>
            <person name="Kodira C."/>
            <person name="Hannick L."/>
            <person name="Megy K."/>
            <person name="O'Leary S."/>
            <person name="Pearson M."/>
            <person name="Haas B.J."/>
            <person name="Mauceli E."/>
            <person name="Wortman J.R."/>
            <person name="Lee N.H."/>
            <person name="Guigo R."/>
            <person name="Stanke M."/>
            <person name="Alvarado L."/>
            <person name="Amedeo P."/>
            <person name="Antoine C.H."/>
            <person name="Arensburger P."/>
            <person name="Bidwell S.L."/>
            <person name="Crawford M."/>
            <person name="Camaro F."/>
            <person name="Devon K."/>
            <person name="Engels R."/>
            <person name="Hammond M."/>
            <person name="Howarth C."/>
            <person name="Koehrsen M."/>
            <person name="Lawson D."/>
            <person name="Montgomery P."/>
            <person name="Nene V."/>
            <person name="Nusbaum C."/>
            <person name="Puiu D."/>
            <person name="Romero-Severson J."/>
            <person name="Severson D.W."/>
            <person name="Shumway M."/>
            <person name="Sisk P."/>
            <person name="Stolte C."/>
            <person name="Zeng Q."/>
            <person name="Eisenstadt E."/>
            <person name="Fraser-Liggett C."/>
            <person name="Strausberg R."/>
            <person name="Galagan J."/>
            <person name="Birren B."/>
            <person name="Collins F.H."/>
        </authorList>
    </citation>
    <scope>NUCLEOTIDE SEQUENCE [LARGE SCALE GENOMIC DNA]</scope>
    <source>
        <strain evidence="4">JHB</strain>
    </source>
</reference>
<keyword evidence="6" id="KW-1185">Reference proteome</keyword>
<feature type="region of interest" description="Disordered" evidence="2">
    <location>
        <begin position="243"/>
        <end position="330"/>
    </location>
</feature>
<evidence type="ECO:0000256" key="2">
    <source>
        <dbReference type="SAM" id="MobiDB-lite"/>
    </source>
</evidence>
<proteinExistence type="predicted"/>